<proteinExistence type="predicted"/>
<evidence type="ECO:0000313" key="3">
    <source>
        <dbReference type="Proteomes" id="UP001501175"/>
    </source>
</evidence>
<keyword evidence="3" id="KW-1185">Reference proteome</keyword>
<dbReference type="Pfam" id="PF00903">
    <property type="entry name" value="Glyoxalase"/>
    <property type="match status" value="1"/>
</dbReference>
<dbReference type="InterPro" id="IPR004360">
    <property type="entry name" value="Glyas_Fos-R_dOase_dom"/>
</dbReference>
<dbReference type="PANTHER" id="PTHR36437:SF2">
    <property type="entry name" value="GLYOXALASE_BLEOMYCIN RESISTANCE PROTEIN_DIOXYGENASE"/>
    <property type="match status" value="1"/>
</dbReference>
<feature type="domain" description="VOC" evidence="1">
    <location>
        <begin position="4"/>
        <end position="128"/>
    </location>
</feature>
<name>A0ABP8MZB7_9BACT</name>
<dbReference type="Proteomes" id="UP001501175">
    <property type="component" value="Unassembled WGS sequence"/>
</dbReference>
<dbReference type="CDD" id="cd07263">
    <property type="entry name" value="VOC_like"/>
    <property type="match status" value="1"/>
</dbReference>
<dbReference type="SUPFAM" id="SSF54593">
    <property type="entry name" value="Glyoxalase/Bleomycin resistance protein/Dihydroxybiphenyl dioxygenase"/>
    <property type="match status" value="1"/>
</dbReference>
<evidence type="ECO:0000313" key="2">
    <source>
        <dbReference type="EMBL" id="GAA4457251.1"/>
    </source>
</evidence>
<reference evidence="3" key="1">
    <citation type="journal article" date="2019" name="Int. J. Syst. Evol. Microbiol.">
        <title>The Global Catalogue of Microorganisms (GCM) 10K type strain sequencing project: providing services to taxonomists for standard genome sequencing and annotation.</title>
        <authorList>
            <consortium name="The Broad Institute Genomics Platform"/>
            <consortium name="The Broad Institute Genome Sequencing Center for Infectious Disease"/>
            <person name="Wu L."/>
            <person name="Ma J."/>
        </authorList>
    </citation>
    <scope>NUCLEOTIDE SEQUENCE [LARGE SCALE GENOMIC DNA]</scope>
    <source>
        <strain evidence="3">JCM 17927</strain>
    </source>
</reference>
<accession>A0ABP8MZB7</accession>
<dbReference type="PANTHER" id="PTHR36437">
    <property type="entry name" value="GLYOXALASE/BLEOMYCIN RESISTANCE PROTEIN/DIOXYGENASE"/>
    <property type="match status" value="1"/>
</dbReference>
<dbReference type="InterPro" id="IPR029068">
    <property type="entry name" value="Glyas_Bleomycin-R_OHBP_Dase"/>
</dbReference>
<dbReference type="Gene3D" id="3.10.180.10">
    <property type="entry name" value="2,3-Dihydroxybiphenyl 1,2-Dioxygenase, domain 1"/>
    <property type="match status" value="1"/>
</dbReference>
<sequence length="134" mass="15541">MKQRIVQLSLLVDDYDDAIRFYTQKLRFVLLEDTVLSETKRWVRVAPPGSEECALLLAKAATEQQRTRIGNQTGGRVFLFLHTDDFWRDYRNLLANKVQIIREPSEEPYGTVAVFADLYGNLWDMIEPKVAEGF</sequence>
<dbReference type="InterPro" id="IPR037523">
    <property type="entry name" value="VOC_core"/>
</dbReference>
<dbReference type="EMBL" id="BAABHD010000029">
    <property type="protein sequence ID" value="GAA4457251.1"/>
    <property type="molecule type" value="Genomic_DNA"/>
</dbReference>
<dbReference type="RefSeq" id="WP_345244404.1">
    <property type="nucleotide sequence ID" value="NZ_BAABHD010000029.1"/>
</dbReference>
<dbReference type="PROSITE" id="PS51819">
    <property type="entry name" value="VOC"/>
    <property type="match status" value="1"/>
</dbReference>
<gene>
    <name evidence="2" type="ORF">GCM10023189_27680</name>
</gene>
<evidence type="ECO:0000259" key="1">
    <source>
        <dbReference type="PROSITE" id="PS51819"/>
    </source>
</evidence>
<comment type="caution">
    <text evidence="2">The sequence shown here is derived from an EMBL/GenBank/DDBJ whole genome shotgun (WGS) entry which is preliminary data.</text>
</comment>
<organism evidence="2 3">
    <name type="scientific">Nibrella saemangeumensis</name>
    <dbReference type="NCBI Taxonomy" id="1084526"/>
    <lineage>
        <taxon>Bacteria</taxon>
        <taxon>Pseudomonadati</taxon>
        <taxon>Bacteroidota</taxon>
        <taxon>Cytophagia</taxon>
        <taxon>Cytophagales</taxon>
        <taxon>Spirosomataceae</taxon>
        <taxon>Nibrella</taxon>
    </lineage>
</organism>
<protein>
    <submittedName>
        <fullName evidence="2">VOC family protein</fullName>
    </submittedName>
</protein>